<comment type="caution">
    <text evidence="4">The sequence shown here is derived from an EMBL/GenBank/DDBJ whole genome shotgun (WGS) entry which is preliminary data.</text>
</comment>
<feature type="non-terminal residue" evidence="4">
    <location>
        <position position="1"/>
    </location>
</feature>
<dbReference type="Gene3D" id="1.20.920.10">
    <property type="entry name" value="Bromodomain-like"/>
    <property type="match status" value="1"/>
</dbReference>
<evidence type="ECO:0000259" key="3">
    <source>
        <dbReference type="PROSITE" id="PS50014"/>
    </source>
</evidence>
<dbReference type="Pfam" id="PF00439">
    <property type="entry name" value="Bromodomain"/>
    <property type="match status" value="1"/>
</dbReference>
<evidence type="ECO:0000313" key="5">
    <source>
        <dbReference type="Proteomes" id="UP000015453"/>
    </source>
</evidence>
<dbReference type="PANTHER" id="PTHR37888">
    <property type="entry name" value="DNA-BINDING BROMODOMAIN-CONTAINING PROTEIN"/>
    <property type="match status" value="1"/>
</dbReference>
<feature type="domain" description="Bromo" evidence="3">
    <location>
        <begin position="36"/>
        <end position="107"/>
    </location>
</feature>
<sequence length="136" mass="15590">RGCTSGDEREREDQSHAVKYFSAESQPLMEFLRSIRAHKLGLVFERRLRSQENPQYRKMIIQHMDLETVESRLKEGFYSGSSVKFFRDLLLIVNNALVFFPANSPESAAASEIRAVVSKEIYQKQHCSKSESSSGK</sequence>
<protein>
    <recommendedName>
        <fullName evidence="3">Bromo domain-containing protein</fullName>
    </recommendedName>
</protein>
<dbReference type="PANTHER" id="PTHR37888:SF11">
    <property type="entry name" value="DNA-BINDING BROMODOMAIN-CONTAINING PROTEIN"/>
    <property type="match status" value="1"/>
</dbReference>
<dbReference type="InterPro" id="IPR001487">
    <property type="entry name" value="Bromodomain"/>
</dbReference>
<dbReference type="PROSITE" id="PS50014">
    <property type="entry name" value="BROMODOMAIN_2"/>
    <property type="match status" value="1"/>
</dbReference>
<gene>
    <name evidence="4" type="ORF">M569_09234</name>
</gene>
<proteinExistence type="predicted"/>
<accession>S8DZR6</accession>
<dbReference type="SUPFAM" id="SSF47370">
    <property type="entry name" value="Bromodomain"/>
    <property type="match status" value="1"/>
</dbReference>
<organism evidence="4 5">
    <name type="scientific">Genlisea aurea</name>
    <dbReference type="NCBI Taxonomy" id="192259"/>
    <lineage>
        <taxon>Eukaryota</taxon>
        <taxon>Viridiplantae</taxon>
        <taxon>Streptophyta</taxon>
        <taxon>Embryophyta</taxon>
        <taxon>Tracheophyta</taxon>
        <taxon>Spermatophyta</taxon>
        <taxon>Magnoliopsida</taxon>
        <taxon>eudicotyledons</taxon>
        <taxon>Gunneridae</taxon>
        <taxon>Pentapetalae</taxon>
        <taxon>asterids</taxon>
        <taxon>lamiids</taxon>
        <taxon>Lamiales</taxon>
        <taxon>Lentibulariaceae</taxon>
        <taxon>Genlisea</taxon>
    </lineage>
</organism>
<dbReference type="Proteomes" id="UP000015453">
    <property type="component" value="Unassembled WGS sequence"/>
</dbReference>
<dbReference type="InterPro" id="IPR036427">
    <property type="entry name" value="Bromodomain-like_sf"/>
</dbReference>
<dbReference type="CDD" id="cd04369">
    <property type="entry name" value="Bromodomain"/>
    <property type="match status" value="1"/>
</dbReference>
<keyword evidence="5" id="KW-1185">Reference proteome</keyword>
<keyword evidence="1 2" id="KW-0103">Bromodomain</keyword>
<dbReference type="OrthoDB" id="1742084at2759"/>
<dbReference type="SMART" id="SM00297">
    <property type="entry name" value="BROMO"/>
    <property type="match status" value="1"/>
</dbReference>
<name>S8DZR6_9LAMI</name>
<evidence type="ECO:0000256" key="2">
    <source>
        <dbReference type="PROSITE-ProRule" id="PRU00035"/>
    </source>
</evidence>
<evidence type="ECO:0000256" key="1">
    <source>
        <dbReference type="ARBA" id="ARBA00023117"/>
    </source>
</evidence>
<feature type="non-terminal residue" evidence="4">
    <location>
        <position position="136"/>
    </location>
</feature>
<dbReference type="EMBL" id="AUSU01004164">
    <property type="protein sequence ID" value="EPS65542.1"/>
    <property type="molecule type" value="Genomic_DNA"/>
</dbReference>
<dbReference type="AlphaFoldDB" id="S8DZR6"/>
<evidence type="ECO:0000313" key="4">
    <source>
        <dbReference type="EMBL" id="EPS65542.1"/>
    </source>
</evidence>
<reference evidence="4 5" key="1">
    <citation type="journal article" date="2013" name="BMC Genomics">
        <title>The miniature genome of a carnivorous plant Genlisea aurea contains a low number of genes and short non-coding sequences.</title>
        <authorList>
            <person name="Leushkin E.V."/>
            <person name="Sutormin R.A."/>
            <person name="Nabieva E.R."/>
            <person name="Penin A.A."/>
            <person name="Kondrashov A.S."/>
            <person name="Logacheva M.D."/>
        </authorList>
    </citation>
    <scope>NUCLEOTIDE SEQUENCE [LARGE SCALE GENOMIC DNA]</scope>
</reference>